<evidence type="ECO:0000259" key="8">
    <source>
        <dbReference type="PROSITE" id="PS50157"/>
    </source>
</evidence>
<feature type="domain" description="C2H2-type" evidence="8">
    <location>
        <begin position="71"/>
        <end position="100"/>
    </location>
</feature>
<dbReference type="PROSITE" id="PS50157">
    <property type="entry name" value="ZINC_FINGER_C2H2_2"/>
    <property type="match status" value="2"/>
</dbReference>
<dbReference type="EMBL" id="HBGH01010053">
    <property type="protein sequence ID" value="CAD9233452.1"/>
    <property type="molecule type" value="Transcribed_RNA"/>
</dbReference>
<dbReference type="PANTHER" id="PTHR14003:SF19">
    <property type="entry name" value="YY2 TRANSCRIPTION FACTOR"/>
    <property type="match status" value="1"/>
</dbReference>
<dbReference type="FunFam" id="3.30.160.60:FF:001102">
    <property type="entry name" value="Transcription factor IIIA"/>
    <property type="match status" value="1"/>
</dbReference>
<dbReference type="PANTHER" id="PTHR14003">
    <property type="entry name" value="TRANSCRIPTIONAL REPRESSOR PROTEIN YY"/>
    <property type="match status" value="1"/>
</dbReference>
<name>A0A7S1XDE2_9RHOD</name>
<dbReference type="GO" id="GO:0008270">
    <property type="term" value="F:zinc ion binding"/>
    <property type="evidence" value="ECO:0007669"/>
    <property type="project" value="UniProtKB-KW"/>
</dbReference>
<evidence type="ECO:0000256" key="4">
    <source>
        <dbReference type="ARBA" id="ARBA00022771"/>
    </source>
</evidence>
<dbReference type="PROSITE" id="PS00028">
    <property type="entry name" value="ZINC_FINGER_C2H2_1"/>
    <property type="match status" value="2"/>
</dbReference>
<reference evidence="9" key="1">
    <citation type="submission" date="2021-01" db="EMBL/GenBank/DDBJ databases">
        <authorList>
            <person name="Corre E."/>
            <person name="Pelletier E."/>
            <person name="Niang G."/>
            <person name="Scheremetjew M."/>
            <person name="Finn R."/>
            <person name="Kale V."/>
            <person name="Holt S."/>
            <person name="Cochrane G."/>
            <person name="Meng A."/>
            <person name="Brown T."/>
            <person name="Cohen L."/>
        </authorList>
    </citation>
    <scope>NUCLEOTIDE SEQUENCE</scope>
    <source>
        <strain evidence="9">SAG 36.94</strain>
    </source>
</reference>
<dbReference type="GO" id="GO:0000981">
    <property type="term" value="F:DNA-binding transcription factor activity, RNA polymerase II-specific"/>
    <property type="evidence" value="ECO:0007669"/>
    <property type="project" value="TreeGrafter"/>
</dbReference>
<dbReference type="Gene3D" id="3.30.160.60">
    <property type="entry name" value="Classic Zinc Finger"/>
    <property type="match status" value="2"/>
</dbReference>
<keyword evidence="6" id="KW-0539">Nucleus</keyword>
<dbReference type="SUPFAM" id="SSF57667">
    <property type="entry name" value="beta-beta-alpha zinc fingers"/>
    <property type="match status" value="1"/>
</dbReference>
<dbReference type="GO" id="GO:0000785">
    <property type="term" value="C:chromatin"/>
    <property type="evidence" value="ECO:0007669"/>
    <property type="project" value="TreeGrafter"/>
</dbReference>
<keyword evidence="4 7" id="KW-0863">Zinc-finger</keyword>
<dbReference type="AlphaFoldDB" id="A0A7S1XDE2"/>
<sequence>MRDAEPDGECILDKILKGTTPSERKTTLARHGCRNIRPQKYFCSQENCGKGFTSKYNLVCHNRLHSGEFPYKCTQEGCMKDFMWLSSLRSHQRSHERRDARDAQRREVLADLASDSLGWYLTARTSCKTIQEWHRESSSIFKEIDESPEQNVLRSYNTAEVKSPFKTGDVYDCDIENFTEPFSNLFGI</sequence>
<keyword evidence="3" id="KW-0677">Repeat</keyword>
<dbReference type="InterPro" id="IPR013087">
    <property type="entry name" value="Znf_C2H2_type"/>
</dbReference>
<dbReference type="SMART" id="SM00355">
    <property type="entry name" value="ZnF_C2H2"/>
    <property type="match status" value="2"/>
</dbReference>
<evidence type="ECO:0000256" key="2">
    <source>
        <dbReference type="ARBA" id="ARBA00022723"/>
    </source>
</evidence>
<protein>
    <recommendedName>
        <fullName evidence="8">C2H2-type domain-containing protein</fullName>
    </recommendedName>
</protein>
<keyword evidence="2" id="KW-0479">Metal-binding</keyword>
<dbReference type="InterPro" id="IPR036236">
    <property type="entry name" value="Znf_C2H2_sf"/>
</dbReference>
<evidence type="ECO:0000256" key="5">
    <source>
        <dbReference type="ARBA" id="ARBA00022833"/>
    </source>
</evidence>
<feature type="domain" description="C2H2-type" evidence="8">
    <location>
        <begin position="41"/>
        <end position="70"/>
    </location>
</feature>
<comment type="subcellular location">
    <subcellularLocation>
        <location evidence="1">Nucleus</location>
    </subcellularLocation>
</comment>
<proteinExistence type="predicted"/>
<accession>A0A7S1XDE2</accession>
<evidence type="ECO:0000256" key="6">
    <source>
        <dbReference type="ARBA" id="ARBA00023242"/>
    </source>
</evidence>
<evidence type="ECO:0000256" key="1">
    <source>
        <dbReference type="ARBA" id="ARBA00004123"/>
    </source>
</evidence>
<dbReference type="GO" id="GO:0005667">
    <property type="term" value="C:transcription regulator complex"/>
    <property type="evidence" value="ECO:0007669"/>
    <property type="project" value="TreeGrafter"/>
</dbReference>
<dbReference type="GO" id="GO:0000978">
    <property type="term" value="F:RNA polymerase II cis-regulatory region sequence-specific DNA binding"/>
    <property type="evidence" value="ECO:0007669"/>
    <property type="project" value="TreeGrafter"/>
</dbReference>
<gene>
    <name evidence="9" type="ORF">CCAE0312_LOCUS5538</name>
</gene>
<evidence type="ECO:0000313" key="9">
    <source>
        <dbReference type="EMBL" id="CAD9233452.1"/>
    </source>
</evidence>
<evidence type="ECO:0000256" key="7">
    <source>
        <dbReference type="PROSITE-ProRule" id="PRU00042"/>
    </source>
</evidence>
<organism evidence="9">
    <name type="scientific">Compsopogon caeruleus</name>
    <dbReference type="NCBI Taxonomy" id="31354"/>
    <lineage>
        <taxon>Eukaryota</taxon>
        <taxon>Rhodophyta</taxon>
        <taxon>Compsopogonophyceae</taxon>
        <taxon>Compsopogonales</taxon>
        <taxon>Compsopogonaceae</taxon>
        <taxon>Compsopogon</taxon>
    </lineage>
</organism>
<dbReference type="GO" id="GO:0031519">
    <property type="term" value="C:PcG protein complex"/>
    <property type="evidence" value="ECO:0007669"/>
    <property type="project" value="TreeGrafter"/>
</dbReference>
<evidence type="ECO:0000256" key="3">
    <source>
        <dbReference type="ARBA" id="ARBA00022737"/>
    </source>
</evidence>
<keyword evidence="5" id="KW-0862">Zinc</keyword>